<dbReference type="InterPro" id="IPR007936">
    <property type="entry name" value="VapE-like_dom"/>
</dbReference>
<sequence length="482" mass="55761">MQTSHCLWQRKLVAFTSRSERMDENWKQQLATDSYGNPVRSISNLRLIFTLDENLSQIRYDTFCQDDVCFNPLFRNVNGNKIDEESVGKIQDYLERTYRLRLTQNKVFEILKTTSSERSFNPVQEFITQETWDGQPRIATAIIDYLGAEDMPLVREQTKLWFVAAVARVFSPGCKFDNVLTLPGPQGIGKSTFFKTISGKWFNDSFSFASGDKEKVETITNGWIIEISELNGLKRANDVEAAKAFLSRCSDYMRPAYGHKVVEFMRHNVFAATTNETNFLQGDNGNRRWWIIPVKGNGHVSDWLDCLQHSVPQLWAEAYTYYRQGMKLYLSPDMEIEANEIQMQHSNILVDPIMEDIEMYLEREVPVQYASWMIPTRLAYQKGAYSEPNSTMTSLNMVCARQIIEELPNDLVRRNTSKYTSQYINRLMSMIPNWKRSKQEKVKGLHPAYCDKTGRSKHPWVRVGTPSEEVCATLPSEPELPF</sequence>
<dbReference type="AlphaFoldDB" id="A0A174G768"/>
<evidence type="ECO:0000313" key="2">
    <source>
        <dbReference type="EMBL" id="CUO56245.1"/>
    </source>
</evidence>
<accession>A0A174G768</accession>
<evidence type="ECO:0000259" key="1">
    <source>
        <dbReference type="Pfam" id="PF05272"/>
    </source>
</evidence>
<dbReference type="Proteomes" id="UP000095657">
    <property type="component" value="Unassembled WGS sequence"/>
</dbReference>
<feature type="domain" description="Virulence-associated protein E-like" evidence="1">
    <location>
        <begin position="128"/>
        <end position="346"/>
    </location>
</feature>
<dbReference type="PANTHER" id="PTHR34985">
    <property type="entry name" value="SLR0554 PROTEIN"/>
    <property type="match status" value="1"/>
</dbReference>
<dbReference type="PANTHER" id="PTHR34985:SF1">
    <property type="entry name" value="SLR0554 PROTEIN"/>
    <property type="match status" value="1"/>
</dbReference>
<dbReference type="EMBL" id="CZAI01000001">
    <property type="protein sequence ID" value="CUO56245.1"/>
    <property type="molecule type" value="Genomic_DNA"/>
</dbReference>
<evidence type="ECO:0000313" key="3">
    <source>
        <dbReference type="Proteomes" id="UP000095657"/>
    </source>
</evidence>
<dbReference type="STRING" id="47678.ERS852494_00195"/>
<dbReference type="Pfam" id="PF05272">
    <property type="entry name" value="VapE-like_dom"/>
    <property type="match status" value="1"/>
</dbReference>
<proteinExistence type="predicted"/>
<reference evidence="2 3" key="1">
    <citation type="submission" date="2015-09" db="EMBL/GenBank/DDBJ databases">
        <authorList>
            <consortium name="Pathogen Informatics"/>
        </authorList>
    </citation>
    <scope>NUCLEOTIDE SEQUENCE [LARGE SCALE GENOMIC DNA]</scope>
    <source>
        <strain evidence="2 3">2789STDY5834880</strain>
    </source>
</reference>
<protein>
    <submittedName>
        <fullName evidence="2">Virulence-associated E family protein</fullName>
    </submittedName>
</protein>
<gene>
    <name evidence="2" type="ORF">ERS852494_00195</name>
</gene>
<name>A0A174G768_9BACE</name>
<organism evidence="2 3">
    <name type="scientific">Bacteroides caccae</name>
    <dbReference type="NCBI Taxonomy" id="47678"/>
    <lineage>
        <taxon>Bacteria</taxon>
        <taxon>Pseudomonadati</taxon>
        <taxon>Bacteroidota</taxon>
        <taxon>Bacteroidia</taxon>
        <taxon>Bacteroidales</taxon>
        <taxon>Bacteroidaceae</taxon>
        <taxon>Bacteroides</taxon>
    </lineage>
</organism>